<dbReference type="Pfam" id="PF12256">
    <property type="entry name" value="TcdB_toxin_midN"/>
    <property type="match status" value="1"/>
</dbReference>
<evidence type="ECO:0000259" key="5">
    <source>
        <dbReference type="Pfam" id="PF12256"/>
    </source>
</evidence>
<dbReference type="RefSeq" id="WP_051769360.1">
    <property type="nucleotide sequence ID" value="NZ_CAWLUD010000024.1"/>
</dbReference>
<evidence type="ECO:0000313" key="7">
    <source>
        <dbReference type="Proteomes" id="UP000028002"/>
    </source>
</evidence>
<protein>
    <submittedName>
        <fullName evidence="6">Virulence plasmid B protein</fullName>
    </submittedName>
</protein>
<dbReference type="SUPFAM" id="SSF69318">
    <property type="entry name" value="Integrin alpha N-terminal domain"/>
    <property type="match status" value="2"/>
</dbReference>
<sequence>MTEQAINTISITELSLPKGGGALKGLDAELNTAGVSGMVALTVPLPISSGRGYAPSLSLQYSSGQGNSEFGAGWQLQLLKISRRTQKGVPNYGSGIDKTGKIDQFVGPNGELLISMEEKVKKNTVNSEDISASYNITRYCSRSESNFIRFEHHQLDDKDAGHWLIYSPDGQIHCLGKTEQGRIFDPENKNKVAVWLLEESLSSTGEHIGYHYLAEDGKGLPEPLPEWELERERNAQRYLSKVTYGNSEQHETLYLESQPVLPQDGWLFTLVLDYGERGNNLDEAPPFDTPENGQWLVRPDIFSRYEYGFELRTYRLCRQVLMYHHFPDQLGDENVLVNRLLLKYEDSPILSTLRSVTMMGYGELPPQSLPPIEFSYTPFSPDNNTGWQSFDLPDTDFDGVYRGQKFQLVDLYKDGVAGILRFDAGEWKYRSPIRDVATDHPDAVTYADWETLPLIPGLRPENAYLADINNDFELDWIVTSPGLSGFFTHKNHGWSDFTPFKALPLEFFSADIRFVDINSRGFSDLALLGPMSVRVYLNNGNGFETGVDVALPETAIGNWERDHASLVAFSDIAGSGQQHWVRISEEGVSFSPNLGHGKFGPVVKLSGFNPATPFNPERIYLADINGSGTTDLIYADSDKLYLYLNQAGNSYSEPHIIPLPEGLRYTDLLSKLLVADIRGTGVPSLVLSVVGDDGYYHHWRYDFTPVKSYLLSSVSNNMGAYTEWGYRNSAQYWLDEKKETPEAISRLPMPIYVQAYSYAKDEISGNSLSQSYTYRRGVFDQKEREFRGFGYISMTESVIDFYRNDSPEDKNTRIDSWYHLGYEDDDKHLIHCWSGDEEAFIPALAQLTYYDAEQQKDVILENPDEATRKGLYRGLQGMLIRKEIWDINKEVPLSVEMTRLRARLVQPTIYDDDSQDSVVKEPVVMPVELEKINYVYEGIVSDPVISQQVIIQQEEYGEVLHRVSINYPRRGKPLTNPYPPLLPETGWSSSYDEQQQIVHVFEERFQIVHFNERNVWRLGVLQGERRNYLHPDPIDIPQGEGFSFETLTEPRGILSANRPRQFAGQTQVHYATNVPEALALIDHIDVAEFDDESLSAFKDVMSETERDNHLTSAGYRKSERILPVPGIEPETEVWVASNGYTIYAERSALKFYRPLSQQTTLLSGKITYEYDQFTCGIIKTRDAAGNITTVEYDYRFMQPWKLTDLNDNIFEAKFNALGRVIASSFYGQEGEKNNDGAYITSGFYPVNDFALPDGNVTEMIEQALQNKEQIVFQYSGIEWFSWMGNISKEKAENSVIDKESIHAAKNLWDYLLSRQFITSYGHVCTEAYRWLERQKIYDYGDVLLSLFDNKNCLKKKDIHQIRTHLNLSGEALWWRLVKARIISVQGEVLLPVSCWQHDAQSDGWGDIMRSLLEEVSQMPVHEASFMADNYARPKREQRIRIAVSFSDGFGRTLQTSVLNEPGLAYLLGPSGELVLDDKNKPKQGKSEPRWAVSGRTEYNNKGLVKCVYQPFFLNDWHYASDASLRINQYADKYEYDALNREIRVETANQKLRRTSYFPWFSVHEDENDTEKEMEELRNNIKK</sequence>
<dbReference type="PATRIC" id="fig|1393735.3.peg.1634"/>
<dbReference type="PRINTS" id="PR01341">
    <property type="entry name" value="SALSPVBPROT"/>
</dbReference>
<evidence type="ECO:0000256" key="1">
    <source>
        <dbReference type="ARBA" id="ARBA00004613"/>
    </source>
</evidence>
<dbReference type="InterPro" id="IPR028994">
    <property type="entry name" value="Integrin_alpha_N"/>
</dbReference>
<dbReference type="Proteomes" id="UP000028002">
    <property type="component" value="Unassembled WGS sequence"/>
</dbReference>
<gene>
    <name evidence="6" type="ORF">MEG1DRAFT_01592</name>
</gene>
<evidence type="ECO:0000256" key="3">
    <source>
        <dbReference type="ARBA" id="ARBA00023026"/>
    </source>
</evidence>
<comment type="caution">
    <text evidence="6">The sequence shown here is derived from an EMBL/GenBank/DDBJ whole genome shotgun (WGS) entry which is preliminary data.</text>
</comment>
<keyword evidence="3" id="KW-0843">Virulence</keyword>
<comment type="subcellular location">
    <subcellularLocation>
        <location evidence="1">Secreted</location>
    </subcellularLocation>
</comment>
<feature type="domain" description="Insecticide toxin TcdB middle/C-terminal" evidence="4">
    <location>
        <begin position="871"/>
        <end position="1020"/>
    </location>
</feature>
<dbReference type="EMBL" id="JGVH01000024">
    <property type="protein sequence ID" value="KER03671.1"/>
    <property type="molecule type" value="Genomic_DNA"/>
</dbReference>
<name>A0A081RYB8_PHOTE</name>
<dbReference type="InterPro" id="IPR003284">
    <property type="entry name" value="Sal_SpvB"/>
</dbReference>
<dbReference type="GO" id="GO:0005737">
    <property type="term" value="C:cytoplasm"/>
    <property type="evidence" value="ECO:0007669"/>
    <property type="project" value="InterPro"/>
</dbReference>
<evidence type="ECO:0000259" key="4">
    <source>
        <dbReference type="Pfam" id="PF12255"/>
    </source>
</evidence>
<organism evidence="6 7">
    <name type="scientific">Photorhabdus temperata subsp. temperata Meg1</name>
    <dbReference type="NCBI Taxonomy" id="1393735"/>
    <lineage>
        <taxon>Bacteria</taxon>
        <taxon>Pseudomonadati</taxon>
        <taxon>Pseudomonadota</taxon>
        <taxon>Gammaproteobacteria</taxon>
        <taxon>Enterobacterales</taxon>
        <taxon>Morganellaceae</taxon>
        <taxon>Photorhabdus</taxon>
    </lineage>
</organism>
<accession>A0A081RYB8</accession>
<evidence type="ECO:0000313" key="6">
    <source>
        <dbReference type="EMBL" id="KER03671.1"/>
    </source>
</evidence>
<reference evidence="6 7" key="1">
    <citation type="submission" date="2014-03" db="EMBL/GenBank/DDBJ databases">
        <title>Draft Genome of Photorhabdus temperata Meg1.</title>
        <authorList>
            <person name="Hurst S.G.IV."/>
            <person name="Morris K."/>
            <person name="Thomas K."/>
            <person name="Tisa L.S."/>
        </authorList>
    </citation>
    <scope>NUCLEOTIDE SEQUENCE [LARGE SCALE GENOMIC DNA]</scope>
    <source>
        <strain evidence="6 7">Meg1</strain>
    </source>
</reference>
<dbReference type="InterPro" id="IPR022045">
    <property type="entry name" value="TcdB_toxin_mid/N"/>
</dbReference>
<dbReference type="GO" id="GO:0005576">
    <property type="term" value="C:extracellular region"/>
    <property type="evidence" value="ECO:0007669"/>
    <property type="project" value="UniProtKB-SubCell"/>
</dbReference>
<dbReference type="Pfam" id="PF03534">
    <property type="entry name" value="SpvB"/>
    <property type="match status" value="1"/>
</dbReference>
<feature type="domain" description="Insecticide toxin TcdB middle/N-terminal" evidence="5">
    <location>
        <begin position="660"/>
        <end position="797"/>
    </location>
</feature>
<proteinExistence type="predicted"/>
<dbReference type="Pfam" id="PF12255">
    <property type="entry name" value="TcdB_toxin_midC"/>
    <property type="match status" value="1"/>
</dbReference>
<evidence type="ECO:0000256" key="2">
    <source>
        <dbReference type="ARBA" id="ARBA00022525"/>
    </source>
</evidence>
<keyword evidence="2" id="KW-0964">Secreted</keyword>
<dbReference type="InterPro" id="IPR022044">
    <property type="entry name" value="TcdB_toxin_mid/C"/>
</dbReference>